<feature type="chain" id="PRO_5028838738" evidence="2">
    <location>
        <begin position="18"/>
        <end position="437"/>
    </location>
</feature>
<organism evidence="3 4">
    <name type="scientific">Alloacidobacterium dinghuense</name>
    <dbReference type="NCBI Taxonomy" id="2763107"/>
    <lineage>
        <taxon>Bacteria</taxon>
        <taxon>Pseudomonadati</taxon>
        <taxon>Acidobacteriota</taxon>
        <taxon>Terriglobia</taxon>
        <taxon>Terriglobales</taxon>
        <taxon>Acidobacteriaceae</taxon>
        <taxon>Alloacidobacterium</taxon>
    </lineage>
</organism>
<dbReference type="EMBL" id="CP060394">
    <property type="protein sequence ID" value="QNI34046.1"/>
    <property type="molecule type" value="Genomic_DNA"/>
</dbReference>
<protein>
    <submittedName>
        <fullName evidence="3">Uncharacterized protein</fullName>
    </submittedName>
</protein>
<feature type="region of interest" description="Disordered" evidence="1">
    <location>
        <begin position="295"/>
        <end position="318"/>
    </location>
</feature>
<dbReference type="AlphaFoldDB" id="A0A7G8BNC6"/>
<accession>A0A7G8BNC6</accession>
<name>A0A7G8BNC6_9BACT</name>
<sequence>MILLLAGVASVSFCAQAQEATIPAGVPLRIQVDKRYPVNVGTKVEGHLIAPVFLVDHEVLPVNTHVFGSVVAKHPITGGQRADALLNGDFTPLVTPELRFDRITLPDDTTVPISTHVIQRDGSVVRMKSSAKKPSLTQQAEDAVKQREQDTLDQITKPGKSDRLLRILYSQLPYHPQRIWPGTQYDADLTAPLIVPQKAAPAPLPLLQLSEKSLVGVIEARLTEDLSSATAKQGEVVNAVLTKPMLDATKKQVILPEGTHLEGVVLQAKPARWLARNGKLRFTFRRVDLPKASIAEAPKQAPELESRQENTGSATDHPIHGRMITSEANRQQNVQIDSEGGAKASSGPDKYVAPLVLGILASQAGEGDADNVVKNGLVGNGFGLMARVVTIAAANKEVSMGFAYYALAKSVYKRWIARGSDLTFPKDTRIQIELSER</sequence>
<proteinExistence type="predicted"/>
<dbReference type="RefSeq" id="WP_186745889.1">
    <property type="nucleotide sequence ID" value="NZ_CP060394.1"/>
</dbReference>
<dbReference type="Proteomes" id="UP000515312">
    <property type="component" value="Chromosome"/>
</dbReference>
<evidence type="ECO:0000256" key="1">
    <source>
        <dbReference type="SAM" id="MobiDB-lite"/>
    </source>
</evidence>
<feature type="signal peptide" evidence="2">
    <location>
        <begin position="1"/>
        <end position="17"/>
    </location>
</feature>
<evidence type="ECO:0000313" key="3">
    <source>
        <dbReference type="EMBL" id="QNI34046.1"/>
    </source>
</evidence>
<evidence type="ECO:0000256" key="2">
    <source>
        <dbReference type="SAM" id="SignalP"/>
    </source>
</evidence>
<evidence type="ECO:0000313" key="4">
    <source>
        <dbReference type="Proteomes" id="UP000515312"/>
    </source>
</evidence>
<reference evidence="3 4" key="1">
    <citation type="submission" date="2020-08" db="EMBL/GenBank/DDBJ databases">
        <title>Edaphobacter telluris sp. nov. and Acidobacterium dinghuensis sp. nov., two acidobacteria isolated from forest soil.</title>
        <authorList>
            <person name="Fu J."/>
            <person name="Qiu L."/>
        </authorList>
    </citation>
    <scope>NUCLEOTIDE SEQUENCE [LARGE SCALE GENOMIC DNA]</scope>
    <source>
        <strain evidence="3">4Y35</strain>
    </source>
</reference>
<keyword evidence="4" id="KW-1185">Reference proteome</keyword>
<keyword evidence="2" id="KW-0732">Signal</keyword>
<gene>
    <name evidence="3" type="ORF">H7849_09150</name>
</gene>
<dbReference type="KEGG" id="adin:H7849_09150"/>